<protein>
    <recommendedName>
        <fullName evidence="4">DM13 domain-containing protein</fullName>
    </recommendedName>
</protein>
<dbReference type="AlphaFoldDB" id="A0A1I0XNB1"/>
<accession>A0A1I0XNB1</accession>
<reference evidence="2 3" key="1">
    <citation type="submission" date="2016-10" db="EMBL/GenBank/DDBJ databases">
        <authorList>
            <person name="de Groot N.N."/>
        </authorList>
    </citation>
    <scope>NUCLEOTIDE SEQUENCE [LARGE SCALE GENOMIC DNA]</scope>
    <source>
        <strain evidence="2 3">DSM 23399</strain>
    </source>
</reference>
<evidence type="ECO:0000313" key="3">
    <source>
        <dbReference type="Proteomes" id="UP000198790"/>
    </source>
</evidence>
<feature type="signal peptide" evidence="1">
    <location>
        <begin position="1"/>
        <end position="21"/>
    </location>
</feature>
<keyword evidence="1" id="KW-0732">Signal</keyword>
<proteinExistence type="predicted"/>
<name>A0A1I0XNB1_9BACT</name>
<dbReference type="Proteomes" id="UP000198790">
    <property type="component" value="Unassembled WGS sequence"/>
</dbReference>
<evidence type="ECO:0008006" key="4">
    <source>
        <dbReference type="Google" id="ProtNLM"/>
    </source>
</evidence>
<gene>
    <name evidence="2" type="ORF">SAMN04489723_103266</name>
</gene>
<dbReference type="STRING" id="237018.SAMN04489723_103266"/>
<dbReference type="OrthoDB" id="884433at2"/>
<feature type="chain" id="PRO_5011463770" description="DM13 domain-containing protein" evidence="1">
    <location>
        <begin position="22"/>
        <end position="159"/>
    </location>
</feature>
<organism evidence="2 3">
    <name type="scientific">Algoriphagus aquimarinus</name>
    <dbReference type="NCBI Taxonomy" id="237018"/>
    <lineage>
        <taxon>Bacteria</taxon>
        <taxon>Pseudomonadati</taxon>
        <taxon>Bacteroidota</taxon>
        <taxon>Cytophagia</taxon>
        <taxon>Cytophagales</taxon>
        <taxon>Cyclobacteriaceae</taxon>
        <taxon>Algoriphagus</taxon>
    </lineage>
</organism>
<evidence type="ECO:0000313" key="2">
    <source>
        <dbReference type="EMBL" id="SFB01926.1"/>
    </source>
</evidence>
<keyword evidence="3" id="KW-1185">Reference proteome</keyword>
<dbReference type="RefSeq" id="WP_092895186.1">
    <property type="nucleotide sequence ID" value="NZ_CAXBKE010000008.1"/>
</dbReference>
<sequence>MKLTINYILLIILAISLGSCSNSEDALPKNPDDTAGSPDKTDMVKVMGNVEVLKTGTFTSQSGSNTKGMMDLVKDEGGAYFVNLSNDFNSSFHTGTVTVYLSNSKELNLSEKTSYQLVAVVNEPGEHFFNLSSFPDAKFSHGILWCGAAAIPFGFAEFK</sequence>
<dbReference type="EMBL" id="FOKK01000003">
    <property type="protein sequence ID" value="SFB01926.1"/>
    <property type="molecule type" value="Genomic_DNA"/>
</dbReference>
<evidence type="ECO:0000256" key="1">
    <source>
        <dbReference type="SAM" id="SignalP"/>
    </source>
</evidence>
<dbReference type="PROSITE" id="PS51257">
    <property type="entry name" value="PROKAR_LIPOPROTEIN"/>
    <property type="match status" value="1"/>
</dbReference>